<dbReference type="RefSeq" id="WP_366922611.1">
    <property type="nucleotide sequence ID" value="NZ_CP121694.1"/>
</dbReference>
<keyword evidence="6" id="KW-1185">Reference proteome</keyword>
<dbReference type="InterPro" id="IPR004381">
    <property type="entry name" value="Glycerate_kinase"/>
</dbReference>
<evidence type="ECO:0000256" key="4">
    <source>
        <dbReference type="PIRNR" id="PIRNR006078"/>
    </source>
</evidence>
<name>A0AAU0UR10_9FIRM</name>
<dbReference type="GO" id="GO:0031388">
    <property type="term" value="P:organic acid phosphorylation"/>
    <property type="evidence" value="ECO:0007669"/>
    <property type="project" value="UniProtKB-UniRule"/>
</dbReference>
<dbReference type="InterPro" id="IPR018193">
    <property type="entry name" value="Glyc_kinase_flavodox-like_fold"/>
</dbReference>
<gene>
    <name evidence="5" type="ORF">MFMK1_003079</name>
</gene>
<dbReference type="PANTHER" id="PTHR21599">
    <property type="entry name" value="GLYCERATE KINASE"/>
    <property type="match status" value="1"/>
</dbReference>
<keyword evidence="2 4" id="KW-0808">Transferase</keyword>
<dbReference type="GO" id="GO:0008887">
    <property type="term" value="F:glycerate kinase activity"/>
    <property type="evidence" value="ECO:0007669"/>
    <property type="project" value="UniProtKB-UniRule"/>
</dbReference>
<dbReference type="InterPro" id="IPR018197">
    <property type="entry name" value="Glycerate_kinase_RE-like"/>
</dbReference>
<comment type="similarity">
    <text evidence="1 4">Belongs to the glycerate kinase type-1 family.</text>
</comment>
<proteinExistence type="inferred from homology"/>
<dbReference type="NCBIfam" id="TIGR00045">
    <property type="entry name" value="glycerate kinase"/>
    <property type="match status" value="1"/>
</dbReference>
<sequence>MKLTILVAPDSFKDCLAAVDVAEAIASGLSQYPDINVLAMPMADGGEGTVDALVSATGGRKLKTEVIGPLGDTIMAQWAILGDNTTAVIEMASASGLMLVPEASRNPAVTTTFGTGQLIAEAINKGCQEIIVGIGGSATNDGGLGMAQALGVSVRDLDGHELGYGGRELSKAVNIDISNLHPGLKNTKIKVACDVNNPLFGQRGAAYIYAPQKGAEPELVESLDINLRHWAEVIRSELGQDVAEVPGAGAAGGLGAGLIAFTNAQLVKGIELVMDTLEINRVLEKVDLVVTGEGRFDAQTASGKVAAGLASRAKQKNIPVVVVAGSVDMWKEAPVLGIDAVFSICKGPITSLESMNTARELLIYTGAQIGGLTTALLNLNNNECK</sequence>
<evidence type="ECO:0000313" key="5">
    <source>
        <dbReference type="EMBL" id="WRO23229.1"/>
    </source>
</evidence>
<dbReference type="Proteomes" id="UP001329915">
    <property type="component" value="Chromosome"/>
</dbReference>
<dbReference type="InterPro" id="IPR036129">
    <property type="entry name" value="Glycerate_kinase_sf"/>
</dbReference>
<dbReference type="KEGG" id="dbc:MFMK1_003079"/>
<dbReference type="AlphaFoldDB" id="A0AAU0UR10"/>
<dbReference type="PANTHER" id="PTHR21599:SF0">
    <property type="entry name" value="GLYCERATE KINASE"/>
    <property type="match status" value="1"/>
</dbReference>
<evidence type="ECO:0000256" key="3">
    <source>
        <dbReference type="ARBA" id="ARBA00022777"/>
    </source>
</evidence>
<evidence type="ECO:0000256" key="2">
    <source>
        <dbReference type="ARBA" id="ARBA00022679"/>
    </source>
</evidence>
<dbReference type="Gene3D" id="3.40.50.10350">
    <property type="entry name" value="Glycerate kinase, domain 1"/>
    <property type="match status" value="1"/>
</dbReference>
<keyword evidence="3 4" id="KW-0418">Kinase</keyword>
<organism evidence="5 6">
    <name type="scientific">Metallumcola ferriviriculae</name>
    <dbReference type="NCBI Taxonomy" id="3039180"/>
    <lineage>
        <taxon>Bacteria</taxon>
        <taxon>Bacillati</taxon>
        <taxon>Bacillota</taxon>
        <taxon>Clostridia</taxon>
        <taxon>Neomoorellales</taxon>
        <taxon>Desulfitibacteraceae</taxon>
        <taxon>Metallumcola</taxon>
    </lineage>
</organism>
<dbReference type="SUPFAM" id="SSF110738">
    <property type="entry name" value="Glycerate kinase I"/>
    <property type="match status" value="1"/>
</dbReference>
<dbReference type="PIRSF" id="PIRSF006078">
    <property type="entry name" value="GlxK"/>
    <property type="match status" value="1"/>
</dbReference>
<reference evidence="5 6" key="1">
    <citation type="submission" date="2023-04" db="EMBL/GenBank/DDBJ databases">
        <authorList>
            <person name="Hsu D."/>
        </authorList>
    </citation>
    <scope>NUCLEOTIDE SEQUENCE [LARGE SCALE GENOMIC DNA]</scope>
    <source>
        <strain evidence="5 6">MK1</strain>
    </source>
</reference>
<dbReference type="Pfam" id="PF02595">
    <property type="entry name" value="Gly_kinase"/>
    <property type="match status" value="1"/>
</dbReference>
<protein>
    <submittedName>
        <fullName evidence="5">Glycerate kinase</fullName>
    </submittedName>
</protein>
<accession>A0AAU0UR10</accession>
<dbReference type="Gene3D" id="3.90.1510.10">
    <property type="entry name" value="Glycerate kinase, domain 2"/>
    <property type="match status" value="1"/>
</dbReference>
<evidence type="ECO:0000256" key="1">
    <source>
        <dbReference type="ARBA" id="ARBA00006284"/>
    </source>
</evidence>
<dbReference type="EMBL" id="CP121694">
    <property type="protein sequence ID" value="WRO23229.1"/>
    <property type="molecule type" value="Genomic_DNA"/>
</dbReference>
<evidence type="ECO:0000313" key="6">
    <source>
        <dbReference type="Proteomes" id="UP001329915"/>
    </source>
</evidence>